<keyword evidence="1" id="KW-0732">Signal</keyword>
<dbReference type="Gene3D" id="2.160.20.10">
    <property type="entry name" value="Single-stranded right-handed beta-helix, Pectin lyase-like"/>
    <property type="match status" value="1"/>
</dbReference>
<evidence type="ECO:0000313" key="3">
    <source>
        <dbReference type="Proteomes" id="UP001290861"/>
    </source>
</evidence>
<protein>
    <recommendedName>
        <fullName evidence="4">Iota-carrageenase</fullName>
    </recommendedName>
</protein>
<comment type="caution">
    <text evidence="2">The sequence shown here is derived from an EMBL/GenBank/DDBJ whole genome shotgun (WGS) entry which is preliminary data.</text>
</comment>
<gene>
    <name evidence="2" type="ORF">P9H32_04300</name>
</gene>
<accession>A0ABU5MUM4</accession>
<organism evidence="2 3">
    <name type="scientific">Pontiella agarivorans</name>
    <dbReference type="NCBI Taxonomy" id="3038953"/>
    <lineage>
        <taxon>Bacteria</taxon>
        <taxon>Pseudomonadati</taxon>
        <taxon>Kiritimatiellota</taxon>
        <taxon>Kiritimatiellia</taxon>
        <taxon>Kiritimatiellales</taxon>
        <taxon>Pontiellaceae</taxon>
        <taxon>Pontiella</taxon>
    </lineage>
</organism>
<dbReference type="InterPro" id="IPR012334">
    <property type="entry name" value="Pectin_lyas_fold"/>
</dbReference>
<dbReference type="EMBL" id="JARVCO010000006">
    <property type="protein sequence ID" value="MDZ8117838.1"/>
    <property type="molecule type" value="Genomic_DNA"/>
</dbReference>
<dbReference type="SUPFAM" id="SSF51126">
    <property type="entry name" value="Pectin lyase-like"/>
    <property type="match status" value="1"/>
</dbReference>
<keyword evidence="3" id="KW-1185">Reference proteome</keyword>
<dbReference type="InterPro" id="IPR011050">
    <property type="entry name" value="Pectin_lyase_fold/virulence"/>
</dbReference>
<evidence type="ECO:0000313" key="2">
    <source>
        <dbReference type="EMBL" id="MDZ8117838.1"/>
    </source>
</evidence>
<feature type="signal peptide" evidence="1">
    <location>
        <begin position="1"/>
        <end position="28"/>
    </location>
</feature>
<sequence length="392" mass="42427">MNNKYGIPVVWKTVLAVAAISITTPVLAGYVEPDGFDELKTITFVNQPGSDSQRFQETIDSLPGKKGIIRIRSSDEEYLMGGIVVPSNVHIRMEPGVRIRKDMSVRGANVFSLTGENVSIAGASPSEKAVIAVDGDPNHPDQHSFRAVGAKEVTNFRIANLFIEEKDTRFSTIMTQNTARDGTIENISMTGAGPGWGLLQMQGGVNIIARNLDGQGGFTLRLEQGSATAPIGIQNLQAENIIGRHGRSAVLIAPKSTVNGKAVIKDITSYGCQWAVLASSGKGDGKFENVLIKGKITAHYDDHGSQFRTFERKMNNVQFLPESLQKKVGVMPGYGRNKFSTGASSGAVKVAPVEWIVIDDKATIERKGFPFDDPDIVTDAYMKKMISENGVR</sequence>
<feature type="chain" id="PRO_5047259408" description="Iota-carrageenase" evidence="1">
    <location>
        <begin position="29"/>
        <end position="392"/>
    </location>
</feature>
<proteinExistence type="predicted"/>
<dbReference type="RefSeq" id="WP_322607641.1">
    <property type="nucleotide sequence ID" value="NZ_JARVCO010000006.1"/>
</dbReference>
<evidence type="ECO:0008006" key="4">
    <source>
        <dbReference type="Google" id="ProtNLM"/>
    </source>
</evidence>
<reference evidence="2 3" key="1">
    <citation type="journal article" date="2024" name="Appl. Environ. Microbiol.">
        <title>Pontiella agarivorans sp. nov., a novel marine anaerobic bacterium capable of degrading macroalgal polysaccharides and fixing nitrogen.</title>
        <authorList>
            <person name="Liu N."/>
            <person name="Kivenson V."/>
            <person name="Peng X."/>
            <person name="Cui Z."/>
            <person name="Lankiewicz T.S."/>
            <person name="Gosselin K.M."/>
            <person name="English C.J."/>
            <person name="Blair E.M."/>
            <person name="O'Malley M.A."/>
            <person name="Valentine D.L."/>
        </authorList>
    </citation>
    <scope>NUCLEOTIDE SEQUENCE [LARGE SCALE GENOMIC DNA]</scope>
    <source>
        <strain evidence="2 3">NLcol2</strain>
    </source>
</reference>
<name>A0ABU5MUM4_9BACT</name>
<evidence type="ECO:0000256" key="1">
    <source>
        <dbReference type="SAM" id="SignalP"/>
    </source>
</evidence>
<dbReference type="Proteomes" id="UP001290861">
    <property type="component" value="Unassembled WGS sequence"/>
</dbReference>